<evidence type="ECO:0000256" key="1">
    <source>
        <dbReference type="ARBA" id="ARBA00006484"/>
    </source>
</evidence>
<dbReference type="AlphaFoldDB" id="A0A4U0REF3"/>
<dbReference type="InterPro" id="IPR050259">
    <property type="entry name" value="SDR"/>
</dbReference>
<gene>
    <name evidence="2" type="ORF">FA743_05655</name>
</gene>
<reference evidence="2 3" key="1">
    <citation type="submission" date="2019-04" db="EMBL/GenBank/DDBJ databases">
        <authorList>
            <person name="Li J."/>
        </authorList>
    </citation>
    <scope>NUCLEOTIDE SEQUENCE [LARGE SCALE GENOMIC DNA]</scope>
    <source>
        <strain evidence="2 3">KCTC 42687</strain>
    </source>
</reference>
<dbReference type="FunFam" id="3.40.50.720:FF:000084">
    <property type="entry name" value="Short-chain dehydrogenase reductase"/>
    <property type="match status" value="1"/>
</dbReference>
<dbReference type="EMBL" id="SUNI01000003">
    <property type="protein sequence ID" value="TJZ92980.1"/>
    <property type="molecule type" value="Genomic_DNA"/>
</dbReference>
<evidence type="ECO:0000313" key="3">
    <source>
        <dbReference type="Proteomes" id="UP000309747"/>
    </source>
</evidence>
<proteinExistence type="inferred from homology"/>
<comment type="caution">
    <text evidence="2">The sequence shown here is derived from an EMBL/GenBank/DDBJ whole genome shotgun (WGS) entry which is preliminary data.</text>
</comment>
<dbReference type="InterPro" id="IPR002347">
    <property type="entry name" value="SDR_fam"/>
</dbReference>
<organism evidence="2 3">
    <name type="scientific">Paracoccus gahaiensis</name>
    <dbReference type="NCBI Taxonomy" id="1706839"/>
    <lineage>
        <taxon>Bacteria</taxon>
        <taxon>Pseudomonadati</taxon>
        <taxon>Pseudomonadota</taxon>
        <taxon>Alphaproteobacteria</taxon>
        <taxon>Rhodobacterales</taxon>
        <taxon>Paracoccaceae</taxon>
        <taxon>Paracoccus</taxon>
    </lineage>
</organism>
<sequence length="259" mass="26803">MSDSPHAPIAIVTGSDSGIGRATAEALARAGHDILVTYHSDRDGAEATAQALRAIGRTAHVQGLDQSDPAQVEALFAYLDDHGLRADMLINNAGVDASGAHAVDMEDDDWLTTVATDLTGPFLLCRAFARRAAPAGAGGRIVNVSSIHQEVPRAGSAAYDAAKGGLRMLARTLALELAGASITVNNVAPGMIMTPINQAAQDDPELRRQMESHIPLGRAGQPEEVAALIAFLVSDAASYITGQSFFIDGGLSINLGQGA</sequence>
<dbReference type="PRINTS" id="PR00080">
    <property type="entry name" value="SDRFAMILY"/>
</dbReference>
<keyword evidence="3" id="KW-1185">Reference proteome</keyword>
<dbReference type="PANTHER" id="PTHR42879">
    <property type="entry name" value="3-OXOACYL-(ACYL-CARRIER-PROTEIN) REDUCTASE"/>
    <property type="match status" value="1"/>
</dbReference>
<comment type="similarity">
    <text evidence="1">Belongs to the short-chain dehydrogenases/reductases (SDR) family.</text>
</comment>
<dbReference type="Pfam" id="PF13561">
    <property type="entry name" value="adh_short_C2"/>
    <property type="match status" value="1"/>
</dbReference>
<dbReference type="Gene3D" id="3.40.50.720">
    <property type="entry name" value="NAD(P)-binding Rossmann-like Domain"/>
    <property type="match status" value="1"/>
</dbReference>
<dbReference type="SUPFAM" id="SSF51735">
    <property type="entry name" value="NAD(P)-binding Rossmann-fold domains"/>
    <property type="match status" value="1"/>
</dbReference>
<protein>
    <submittedName>
        <fullName evidence="2">SDR family oxidoreductase</fullName>
    </submittedName>
</protein>
<dbReference type="InterPro" id="IPR036291">
    <property type="entry name" value="NAD(P)-bd_dom_sf"/>
</dbReference>
<dbReference type="PANTHER" id="PTHR42879:SF2">
    <property type="entry name" value="3-OXOACYL-[ACYL-CARRIER-PROTEIN] REDUCTASE FABG"/>
    <property type="match status" value="1"/>
</dbReference>
<dbReference type="Proteomes" id="UP000309747">
    <property type="component" value="Unassembled WGS sequence"/>
</dbReference>
<dbReference type="OrthoDB" id="9779623at2"/>
<dbReference type="RefSeq" id="WP_136884899.1">
    <property type="nucleotide sequence ID" value="NZ_SUNI01000003.1"/>
</dbReference>
<dbReference type="PRINTS" id="PR00081">
    <property type="entry name" value="GDHRDH"/>
</dbReference>
<dbReference type="NCBIfam" id="NF009384">
    <property type="entry name" value="PRK12743.1"/>
    <property type="match status" value="1"/>
</dbReference>
<accession>A0A4U0REF3</accession>
<name>A0A4U0REF3_9RHOB</name>
<evidence type="ECO:0000313" key="2">
    <source>
        <dbReference type="EMBL" id="TJZ92980.1"/>
    </source>
</evidence>